<keyword evidence="3" id="KW-1185">Reference proteome</keyword>
<keyword evidence="2" id="KW-0012">Acyltransferase</keyword>
<dbReference type="InterPro" id="IPR016181">
    <property type="entry name" value="Acyl_CoA_acyltransferase"/>
</dbReference>
<feature type="domain" description="N-acetyltransferase" evidence="1">
    <location>
        <begin position="114"/>
        <end position="243"/>
    </location>
</feature>
<dbReference type="GO" id="GO:0016746">
    <property type="term" value="F:acyltransferase activity"/>
    <property type="evidence" value="ECO:0007669"/>
    <property type="project" value="UniProtKB-KW"/>
</dbReference>
<dbReference type="InterPro" id="IPR000182">
    <property type="entry name" value="GNAT_dom"/>
</dbReference>
<name>A0ABW9JAZ7_9SPHI</name>
<dbReference type="EMBL" id="SSHJ02000007">
    <property type="protein sequence ID" value="MFN0256326.1"/>
    <property type="molecule type" value="Genomic_DNA"/>
</dbReference>
<accession>A0ABW9JAZ7</accession>
<dbReference type="SUPFAM" id="SSF55729">
    <property type="entry name" value="Acyl-CoA N-acyltransferases (Nat)"/>
    <property type="match status" value="1"/>
</dbReference>
<dbReference type="Gene3D" id="3.40.630.30">
    <property type="match status" value="1"/>
</dbReference>
<protein>
    <submittedName>
        <fullName evidence="2">GNAT family N-acetyltransferase</fullName>
        <ecNumber evidence="2">2.3.1.-</ecNumber>
    </submittedName>
</protein>
<keyword evidence="2" id="KW-0808">Transferase</keyword>
<reference evidence="2 3" key="1">
    <citation type="submission" date="2024-12" db="EMBL/GenBank/DDBJ databases">
        <authorList>
            <person name="Hu S."/>
        </authorList>
    </citation>
    <scope>NUCLEOTIDE SEQUENCE [LARGE SCALE GENOMIC DNA]</scope>
    <source>
        <strain evidence="2 3">THG-T11</strain>
    </source>
</reference>
<sequence>MKNINELNIANLTALWTKVGRLVGNYSKVNACESSVVNHSQWPNKIWIKEELNTKLLDQLTEQMVASKIDLVFPHWNIYSDEIKDLAPDTFIQKSEQTGMSLKLDQAFELSNSLNFKRVSQKEEVKLWTSIYPKCFGYVISEEILSKTKDEIAFYLFYANDELVGTAIYFPTNEVVGIHGVGIIPEMRKKGFAEEIMKILLNKAISESISYATLQASPLGKGIYKRLGFTEDFTIKNYGLKAI</sequence>
<gene>
    <name evidence="2" type="ORF">E6A44_012125</name>
</gene>
<organism evidence="2 3">
    <name type="scientific">Pedobacter ureilyticus</name>
    <dbReference type="NCBI Taxonomy" id="1393051"/>
    <lineage>
        <taxon>Bacteria</taxon>
        <taxon>Pseudomonadati</taxon>
        <taxon>Bacteroidota</taxon>
        <taxon>Sphingobacteriia</taxon>
        <taxon>Sphingobacteriales</taxon>
        <taxon>Sphingobacteriaceae</taxon>
        <taxon>Pedobacter</taxon>
    </lineage>
</organism>
<dbReference type="Pfam" id="PF13673">
    <property type="entry name" value="Acetyltransf_10"/>
    <property type="match status" value="1"/>
</dbReference>
<evidence type="ECO:0000313" key="3">
    <source>
        <dbReference type="Proteomes" id="UP001517247"/>
    </source>
</evidence>
<dbReference type="PROSITE" id="PS51186">
    <property type="entry name" value="GNAT"/>
    <property type="match status" value="1"/>
</dbReference>
<comment type="caution">
    <text evidence="2">The sequence shown here is derived from an EMBL/GenBank/DDBJ whole genome shotgun (WGS) entry which is preliminary data.</text>
</comment>
<evidence type="ECO:0000259" key="1">
    <source>
        <dbReference type="PROSITE" id="PS51186"/>
    </source>
</evidence>
<proteinExistence type="predicted"/>
<dbReference type="Proteomes" id="UP001517247">
    <property type="component" value="Unassembled WGS sequence"/>
</dbReference>
<dbReference type="RefSeq" id="WP_138723440.1">
    <property type="nucleotide sequence ID" value="NZ_SSHJ02000007.1"/>
</dbReference>
<dbReference type="EC" id="2.3.1.-" evidence="2"/>
<evidence type="ECO:0000313" key="2">
    <source>
        <dbReference type="EMBL" id="MFN0256326.1"/>
    </source>
</evidence>